<evidence type="ECO:0000259" key="3">
    <source>
        <dbReference type="PROSITE" id="PS51186"/>
    </source>
</evidence>
<dbReference type="Gene3D" id="3.40.630.30">
    <property type="match status" value="1"/>
</dbReference>
<gene>
    <name evidence="4" type="ORF">NQU55_19055</name>
</gene>
<dbReference type="PROSITE" id="PS51186">
    <property type="entry name" value="GNAT"/>
    <property type="match status" value="1"/>
</dbReference>
<dbReference type="PANTHER" id="PTHR43072:SF23">
    <property type="entry name" value="UPF0039 PROTEIN C11D3.02C"/>
    <property type="match status" value="1"/>
</dbReference>
<protein>
    <submittedName>
        <fullName evidence="4">GNAT family N-acetyltransferase</fullName>
    </submittedName>
</protein>
<dbReference type="SUPFAM" id="SSF55729">
    <property type="entry name" value="Acyl-CoA N-acyltransferases (Nat)"/>
    <property type="match status" value="1"/>
</dbReference>
<keyword evidence="2" id="KW-0012">Acyltransferase</keyword>
<sequence length="172" mass="19199">MATGVTTGIRVRPGAVGDLTELTEIYNHYVVHTPITFDIEPVTVEGRRAWLDSHPATGRHRLLVAEEAGRVLGYATSSPFRDKRAYETSVETSIYLGPDHTGRGLGGLLYRTLFEALADEDVHRAYAGITQPNAASMRLHERFGFRPAGVLEQVGRKFGTFWDVAWLERRMV</sequence>
<keyword evidence="5" id="KW-1185">Reference proteome</keyword>
<evidence type="ECO:0000256" key="2">
    <source>
        <dbReference type="ARBA" id="ARBA00023315"/>
    </source>
</evidence>
<dbReference type="CDD" id="cd04301">
    <property type="entry name" value="NAT_SF"/>
    <property type="match status" value="1"/>
</dbReference>
<reference evidence="4" key="1">
    <citation type="submission" date="2022-06" db="EMBL/GenBank/DDBJ databases">
        <title>WGS of actinobacteria.</title>
        <authorList>
            <person name="Thawai C."/>
        </authorList>
    </citation>
    <scope>NUCLEOTIDE SEQUENCE</scope>
    <source>
        <strain evidence="4">AA8</strain>
    </source>
</reference>
<dbReference type="InterPro" id="IPR000182">
    <property type="entry name" value="GNAT_dom"/>
</dbReference>
<dbReference type="EMBL" id="JANIID010000017">
    <property type="protein sequence ID" value="MCQ8771848.1"/>
    <property type="molecule type" value="Genomic_DNA"/>
</dbReference>
<organism evidence="4 5">
    <name type="scientific">Streptomyces telluris</name>
    <dbReference type="NCBI Taxonomy" id="2720021"/>
    <lineage>
        <taxon>Bacteria</taxon>
        <taxon>Bacillati</taxon>
        <taxon>Actinomycetota</taxon>
        <taxon>Actinomycetes</taxon>
        <taxon>Kitasatosporales</taxon>
        <taxon>Streptomycetaceae</taxon>
        <taxon>Streptomyces</taxon>
    </lineage>
</organism>
<feature type="domain" description="N-acetyltransferase" evidence="3">
    <location>
        <begin position="9"/>
        <end position="168"/>
    </location>
</feature>
<evidence type="ECO:0000256" key="1">
    <source>
        <dbReference type="ARBA" id="ARBA00022679"/>
    </source>
</evidence>
<dbReference type="Proteomes" id="UP001142374">
    <property type="component" value="Unassembled WGS sequence"/>
</dbReference>
<accession>A0A9X2LIL3</accession>
<name>A0A9X2LIL3_9ACTN</name>
<keyword evidence="1" id="KW-0808">Transferase</keyword>
<dbReference type="GO" id="GO:0016747">
    <property type="term" value="F:acyltransferase activity, transferring groups other than amino-acyl groups"/>
    <property type="evidence" value="ECO:0007669"/>
    <property type="project" value="InterPro"/>
</dbReference>
<dbReference type="Pfam" id="PF00583">
    <property type="entry name" value="Acetyltransf_1"/>
    <property type="match status" value="1"/>
</dbReference>
<proteinExistence type="predicted"/>
<dbReference type="AlphaFoldDB" id="A0A9X2LIL3"/>
<dbReference type="RefSeq" id="WP_256790915.1">
    <property type="nucleotide sequence ID" value="NZ_JANIID010000017.1"/>
</dbReference>
<evidence type="ECO:0000313" key="4">
    <source>
        <dbReference type="EMBL" id="MCQ8771848.1"/>
    </source>
</evidence>
<evidence type="ECO:0000313" key="5">
    <source>
        <dbReference type="Proteomes" id="UP001142374"/>
    </source>
</evidence>
<dbReference type="InterPro" id="IPR016181">
    <property type="entry name" value="Acyl_CoA_acyltransferase"/>
</dbReference>
<comment type="caution">
    <text evidence="4">The sequence shown here is derived from an EMBL/GenBank/DDBJ whole genome shotgun (WGS) entry which is preliminary data.</text>
</comment>
<dbReference type="PANTHER" id="PTHR43072">
    <property type="entry name" value="N-ACETYLTRANSFERASE"/>
    <property type="match status" value="1"/>
</dbReference>